<sequence>MANINPEQIRSIIGRFRVLIIGRANAGKTTILQKVCNTTDEPDIYDVKGNKINAGVVEATIKRGNHDITNEMVFKSNPGFVFHDSCGFEAGSEEEFESMKRFVSERVHATKLEEGLHAIWYCIPMDESSRTFQRSEEKFFFECDTGHVPVIAVFTKFEALRPVAYGEIKNEIQGVSREERSKRIAQRVEELFTKTRVCDRLCDPGNRTRPKFHVRLENMNKPNTNCNVLLERTTFALDSEELRLCLVSTQQSNLELCIKCAVATFVGRAHQTFGLLRIDYEVYQYDIAKWFPHLKLVRSWFTKLE</sequence>
<dbReference type="GeneID" id="64691677"/>
<evidence type="ECO:0000313" key="2">
    <source>
        <dbReference type="Proteomes" id="UP000823399"/>
    </source>
</evidence>
<protein>
    <recommendedName>
        <fullName evidence="3">G domain-containing protein</fullName>
    </recommendedName>
</protein>
<dbReference type="Gene3D" id="3.40.50.300">
    <property type="entry name" value="P-loop containing nucleotide triphosphate hydrolases"/>
    <property type="match status" value="1"/>
</dbReference>
<proteinExistence type="predicted"/>
<evidence type="ECO:0008006" key="3">
    <source>
        <dbReference type="Google" id="ProtNLM"/>
    </source>
</evidence>
<dbReference type="CDD" id="cd00882">
    <property type="entry name" value="Ras_like_GTPase"/>
    <property type="match status" value="1"/>
</dbReference>
<dbReference type="Proteomes" id="UP000823399">
    <property type="component" value="Unassembled WGS sequence"/>
</dbReference>
<comment type="caution">
    <text evidence="1">The sequence shown here is derived from an EMBL/GenBank/DDBJ whole genome shotgun (WGS) entry which is preliminary data.</text>
</comment>
<dbReference type="EMBL" id="JABBWM010000066">
    <property type="protein sequence ID" value="KAG2097238.1"/>
    <property type="molecule type" value="Genomic_DNA"/>
</dbReference>
<keyword evidence="2" id="KW-1185">Reference proteome</keyword>
<accession>A0A9P7EZ81</accession>
<dbReference type="AlphaFoldDB" id="A0A9P7EZ81"/>
<dbReference type="OrthoDB" id="59699at2759"/>
<gene>
    <name evidence="1" type="ORF">F5147DRAFT_370344</name>
</gene>
<dbReference type="InterPro" id="IPR027417">
    <property type="entry name" value="P-loop_NTPase"/>
</dbReference>
<dbReference type="RefSeq" id="XP_041288468.1">
    <property type="nucleotide sequence ID" value="XM_041429418.1"/>
</dbReference>
<reference evidence="1" key="1">
    <citation type="journal article" date="2020" name="New Phytol.">
        <title>Comparative genomics reveals dynamic genome evolution in host specialist ectomycorrhizal fungi.</title>
        <authorList>
            <person name="Lofgren L.A."/>
            <person name="Nguyen N.H."/>
            <person name="Vilgalys R."/>
            <person name="Ruytinx J."/>
            <person name="Liao H.L."/>
            <person name="Branco S."/>
            <person name="Kuo A."/>
            <person name="LaButti K."/>
            <person name="Lipzen A."/>
            <person name="Andreopoulos W."/>
            <person name="Pangilinan J."/>
            <person name="Riley R."/>
            <person name="Hundley H."/>
            <person name="Na H."/>
            <person name="Barry K."/>
            <person name="Grigoriev I.V."/>
            <person name="Stajich J.E."/>
            <person name="Kennedy P.G."/>
        </authorList>
    </citation>
    <scope>NUCLEOTIDE SEQUENCE</scope>
    <source>
        <strain evidence="1">FC423</strain>
    </source>
</reference>
<organism evidence="1 2">
    <name type="scientific">Suillus discolor</name>
    <dbReference type="NCBI Taxonomy" id="1912936"/>
    <lineage>
        <taxon>Eukaryota</taxon>
        <taxon>Fungi</taxon>
        <taxon>Dikarya</taxon>
        <taxon>Basidiomycota</taxon>
        <taxon>Agaricomycotina</taxon>
        <taxon>Agaricomycetes</taxon>
        <taxon>Agaricomycetidae</taxon>
        <taxon>Boletales</taxon>
        <taxon>Suillineae</taxon>
        <taxon>Suillaceae</taxon>
        <taxon>Suillus</taxon>
    </lineage>
</organism>
<dbReference type="SUPFAM" id="SSF52540">
    <property type="entry name" value="P-loop containing nucleoside triphosphate hydrolases"/>
    <property type="match status" value="1"/>
</dbReference>
<evidence type="ECO:0000313" key="1">
    <source>
        <dbReference type="EMBL" id="KAG2097238.1"/>
    </source>
</evidence>
<name>A0A9P7EZ81_9AGAM</name>